<organism evidence="1 2">
    <name type="scientific">Streblomastix strix</name>
    <dbReference type="NCBI Taxonomy" id="222440"/>
    <lineage>
        <taxon>Eukaryota</taxon>
        <taxon>Metamonada</taxon>
        <taxon>Preaxostyla</taxon>
        <taxon>Oxymonadida</taxon>
        <taxon>Streblomastigidae</taxon>
        <taxon>Streblomastix</taxon>
    </lineage>
</organism>
<dbReference type="AlphaFoldDB" id="A0A5J4VR16"/>
<protein>
    <submittedName>
        <fullName evidence="1">Uncharacterized protein</fullName>
    </submittedName>
</protein>
<name>A0A5J4VR16_9EUKA</name>
<evidence type="ECO:0000313" key="1">
    <source>
        <dbReference type="EMBL" id="KAA6384809.1"/>
    </source>
</evidence>
<reference evidence="1 2" key="1">
    <citation type="submission" date="2019-03" db="EMBL/GenBank/DDBJ databases">
        <title>Single cell metagenomics reveals metabolic interactions within the superorganism composed of flagellate Streblomastix strix and complex community of Bacteroidetes bacteria on its surface.</title>
        <authorList>
            <person name="Treitli S.C."/>
            <person name="Kolisko M."/>
            <person name="Husnik F."/>
            <person name="Keeling P."/>
            <person name="Hampl V."/>
        </authorList>
    </citation>
    <scope>NUCLEOTIDE SEQUENCE [LARGE SCALE GENOMIC DNA]</scope>
    <source>
        <strain evidence="1">ST1C</strain>
    </source>
</reference>
<evidence type="ECO:0000313" key="2">
    <source>
        <dbReference type="Proteomes" id="UP000324800"/>
    </source>
</evidence>
<dbReference type="EMBL" id="SNRW01005567">
    <property type="protein sequence ID" value="KAA6384809.1"/>
    <property type="molecule type" value="Genomic_DNA"/>
</dbReference>
<gene>
    <name evidence="1" type="ORF">EZS28_019667</name>
</gene>
<sequence length="121" mass="14101">MRYSYIQNIRRHENKTSIMVEFLDEQKKEKKYHISKLYSMNGAASYEETSKAIHFVKRACKIPTGYTVILIKFSSMTKSIDQGAIKIEISRATRHNEGSLAVANHYDKHLNDKIRTRLAKH</sequence>
<comment type="caution">
    <text evidence="1">The sequence shown here is derived from an EMBL/GenBank/DDBJ whole genome shotgun (WGS) entry which is preliminary data.</text>
</comment>
<dbReference type="Proteomes" id="UP000324800">
    <property type="component" value="Unassembled WGS sequence"/>
</dbReference>
<proteinExistence type="predicted"/>
<accession>A0A5J4VR16</accession>